<proteinExistence type="predicted"/>
<dbReference type="EMBL" id="JAROYP010000007">
    <property type="protein sequence ID" value="MDH5162030.1"/>
    <property type="molecule type" value="Genomic_DNA"/>
</dbReference>
<sequence>MKIKNDSVILPNDLREMIRFTDDFKEIKPRFWTVSTPDKSFDIEINEGMVIRESGKGTLIISGNLFESGKDLIIHFKTEK</sequence>
<evidence type="ECO:0000313" key="2">
    <source>
        <dbReference type="Proteomes" id="UP001159179"/>
    </source>
</evidence>
<gene>
    <name evidence="1" type="ORF">P5X88_13860</name>
</gene>
<dbReference type="AlphaFoldDB" id="A0AAW6SX81"/>
<accession>A0AAW6SX81</accession>
<evidence type="ECO:0000313" key="1">
    <source>
        <dbReference type="EMBL" id="MDH5162030.1"/>
    </source>
</evidence>
<organism evidence="1 2">
    <name type="scientific">Heyndrickxia oleronia</name>
    <dbReference type="NCBI Taxonomy" id="38875"/>
    <lineage>
        <taxon>Bacteria</taxon>
        <taxon>Bacillati</taxon>
        <taxon>Bacillota</taxon>
        <taxon>Bacilli</taxon>
        <taxon>Bacillales</taxon>
        <taxon>Bacillaceae</taxon>
        <taxon>Heyndrickxia</taxon>
    </lineage>
</organism>
<reference evidence="1" key="1">
    <citation type="submission" date="2023-03" db="EMBL/GenBank/DDBJ databases">
        <title>Bacterial isolates from washroom surfaces on a university campus.</title>
        <authorList>
            <person name="Holman D.B."/>
            <person name="Gzyl K.E."/>
            <person name="Taheri A.E."/>
        </authorList>
    </citation>
    <scope>NUCLEOTIDE SEQUENCE</scope>
    <source>
        <strain evidence="1">RD03</strain>
    </source>
</reference>
<protein>
    <submittedName>
        <fullName evidence="1">Uncharacterized protein</fullName>
    </submittedName>
</protein>
<name>A0AAW6SX81_9BACI</name>
<comment type="caution">
    <text evidence="1">The sequence shown here is derived from an EMBL/GenBank/DDBJ whole genome shotgun (WGS) entry which is preliminary data.</text>
</comment>
<dbReference type="Proteomes" id="UP001159179">
    <property type="component" value="Unassembled WGS sequence"/>
</dbReference>